<keyword evidence="1" id="KW-1133">Transmembrane helix</keyword>
<accession>A0A816A9C3</accession>
<evidence type="ECO:0000313" key="3">
    <source>
        <dbReference type="EMBL" id="CAF1623913.1"/>
    </source>
</evidence>
<dbReference type="Proteomes" id="UP000677228">
    <property type="component" value="Unassembled WGS sequence"/>
</dbReference>
<dbReference type="EMBL" id="CAJOBA010081825">
    <property type="protein sequence ID" value="CAF4445317.1"/>
    <property type="molecule type" value="Genomic_DNA"/>
</dbReference>
<dbReference type="OrthoDB" id="6261290at2759"/>
<dbReference type="AlphaFoldDB" id="A0A816A9C3"/>
<dbReference type="Proteomes" id="UP000681722">
    <property type="component" value="Unassembled WGS sequence"/>
</dbReference>
<dbReference type="EMBL" id="CAJNOK010056745">
    <property type="protein sequence ID" value="CAF1623913.1"/>
    <property type="molecule type" value="Genomic_DNA"/>
</dbReference>
<name>A0A816A9C3_9BILA</name>
<keyword evidence="6" id="KW-1185">Reference proteome</keyword>
<sequence length="161" mass="18383">MLLGGYLPLNVFGQYRANSKELKISRSEINVHIWLWSLIIEELIKFAETICLFGKIRAYFRHAGNVLDFTAIIFYLIAFITRFVVTESCFTTSNFSVSVTSLITTGDQITWFYDQNGSLINATVINDGNAYGTELYDWVLIKKLFDWGTPRAFGEANIPEK</sequence>
<dbReference type="EMBL" id="CAJNOQ010034215">
    <property type="protein sequence ID" value="CAF1593818.1"/>
    <property type="molecule type" value="Genomic_DNA"/>
</dbReference>
<dbReference type="EMBL" id="CAJOBC010100441">
    <property type="protein sequence ID" value="CAF4467244.1"/>
    <property type="molecule type" value="Genomic_DNA"/>
</dbReference>
<evidence type="ECO:0000313" key="5">
    <source>
        <dbReference type="EMBL" id="CAF4467244.1"/>
    </source>
</evidence>
<evidence type="ECO:0000313" key="6">
    <source>
        <dbReference type="Proteomes" id="UP000663829"/>
    </source>
</evidence>
<proteinExistence type="predicted"/>
<feature type="non-terminal residue" evidence="2">
    <location>
        <position position="161"/>
    </location>
</feature>
<comment type="caution">
    <text evidence="2">The sequence shown here is derived from an EMBL/GenBank/DDBJ whole genome shotgun (WGS) entry which is preliminary data.</text>
</comment>
<gene>
    <name evidence="2" type="ORF">GPM918_LOCUS41936</name>
    <name evidence="3" type="ORF">OVA965_LOCUS43352</name>
    <name evidence="5" type="ORF">SRO942_LOCUS43078</name>
    <name evidence="4" type="ORF">TMI583_LOCUS45577</name>
</gene>
<feature type="transmembrane region" description="Helical" evidence="1">
    <location>
        <begin position="66"/>
        <end position="85"/>
    </location>
</feature>
<keyword evidence="1" id="KW-0812">Transmembrane</keyword>
<evidence type="ECO:0000313" key="4">
    <source>
        <dbReference type="EMBL" id="CAF4445317.1"/>
    </source>
</evidence>
<dbReference type="Proteomes" id="UP000682733">
    <property type="component" value="Unassembled WGS sequence"/>
</dbReference>
<protein>
    <submittedName>
        <fullName evidence="2">Uncharacterized protein</fullName>
    </submittedName>
</protein>
<dbReference type="Proteomes" id="UP000663829">
    <property type="component" value="Unassembled WGS sequence"/>
</dbReference>
<evidence type="ECO:0000313" key="2">
    <source>
        <dbReference type="EMBL" id="CAF1593818.1"/>
    </source>
</evidence>
<reference evidence="2" key="1">
    <citation type="submission" date="2021-02" db="EMBL/GenBank/DDBJ databases">
        <authorList>
            <person name="Nowell W R."/>
        </authorList>
    </citation>
    <scope>NUCLEOTIDE SEQUENCE</scope>
</reference>
<keyword evidence="1" id="KW-0472">Membrane</keyword>
<organism evidence="2 6">
    <name type="scientific">Didymodactylos carnosus</name>
    <dbReference type="NCBI Taxonomy" id="1234261"/>
    <lineage>
        <taxon>Eukaryota</taxon>
        <taxon>Metazoa</taxon>
        <taxon>Spiralia</taxon>
        <taxon>Gnathifera</taxon>
        <taxon>Rotifera</taxon>
        <taxon>Eurotatoria</taxon>
        <taxon>Bdelloidea</taxon>
        <taxon>Philodinida</taxon>
        <taxon>Philodinidae</taxon>
        <taxon>Didymodactylos</taxon>
    </lineage>
</organism>
<evidence type="ECO:0000256" key="1">
    <source>
        <dbReference type="SAM" id="Phobius"/>
    </source>
</evidence>